<reference evidence="2 3" key="1">
    <citation type="submission" date="2018-03" db="EMBL/GenBank/DDBJ databases">
        <title>Genomic Encyclopedia of Archaeal and Bacterial Type Strains, Phase II (KMG-II): from individual species to whole genera.</title>
        <authorList>
            <person name="Goeker M."/>
        </authorList>
    </citation>
    <scope>NUCLEOTIDE SEQUENCE [LARGE SCALE GENOMIC DNA]</scope>
    <source>
        <strain evidence="2 3">DSM 25328</strain>
    </source>
</reference>
<keyword evidence="1" id="KW-0732">Signal</keyword>
<proteinExistence type="predicted"/>
<dbReference type="AlphaFoldDB" id="A0A2T1AAI3"/>
<dbReference type="Proteomes" id="UP000237718">
    <property type="component" value="Unassembled WGS sequence"/>
</dbReference>
<evidence type="ECO:0000313" key="2">
    <source>
        <dbReference type="EMBL" id="PRZ45592.1"/>
    </source>
</evidence>
<sequence length="472" mass="52166">MRSKLITASALLCVLAPMAVAQSAMDRAAAAAGAAVDTDSTFQDGKINEVVTPFETSNPNEAGMNHTSFEDRILQMRDADNNQGRVLRATEDSAEIRPDVDIDGQGELFDDANWAHENADDIAGQYFTSESGSCTTPDVPVSNIRDEFCESLPRRQNHTCELIRNIWVDRTDRYRCDKRAANFVKVCEKVSSYSCNVNTNANACISRKVRFEGGDVTWNGNEATISLPEPDQKPAAPIHWQSPDLTAYATLAKHEFSISFSDRFQPSSVMLKTVTAGGPVQIIGDDGRPITTVASSIISTFGNPSGTWSHYFPVNSEDGLLVPMTAWHDRGSGVQAWLEAWIVKFPLSVDCQFDPYCNHRIDYNATSNVFETGWDIGRDAPVEWALRWVTNYSVYANVVHNTSVTRNVLRFLELEHFTETNPAGAERFRENRMTARVVYNNATPANGAAQLTFEFEGACCDSFTDTGGETCE</sequence>
<dbReference type="RefSeq" id="WP_106165011.1">
    <property type="nucleotide sequence ID" value="NZ_JBLWXK010000015.1"/>
</dbReference>
<evidence type="ECO:0008006" key="4">
    <source>
        <dbReference type="Google" id="ProtNLM"/>
    </source>
</evidence>
<dbReference type="OrthoDB" id="7796029at2"/>
<name>A0A2T1AAI3_TRISK</name>
<feature type="chain" id="PRO_5015414021" description="Conjugal transfer protein TraN" evidence="1">
    <location>
        <begin position="22"/>
        <end position="472"/>
    </location>
</feature>
<gene>
    <name evidence="2" type="ORF">CLV89_11443</name>
</gene>
<accession>A0A2T1AAI3</accession>
<organism evidence="2 3">
    <name type="scientific">Tritonibacter scottomollicae</name>
    <name type="common">Epibacterium scottomollicae</name>
    <dbReference type="NCBI Taxonomy" id="483013"/>
    <lineage>
        <taxon>Bacteria</taxon>
        <taxon>Pseudomonadati</taxon>
        <taxon>Pseudomonadota</taxon>
        <taxon>Alphaproteobacteria</taxon>
        <taxon>Rhodobacterales</taxon>
        <taxon>Paracoccaceae</taxon>
        <taxon>Tritonibacter</taxon>
    </lineage>
</organism>
<evidence type="ECO:0000313" key="3">
    <source>
        <dbReference type="Proteomes" id="UP000237718"/>
    </source>
</evidence>
<protein>
    <recommendedName>
        <fullName evidence="4">Conjugal transfer protein TraN</fullName>
    </recommendedName>
</protein>
<comment type="caution">
    <text evidence="2">The sequence shown here is derived from an EMBL/GenBank/DDBJ whole genome shotgun (WGS) entry which is preliminary data.</text>
</comment>
<evidence type="ECO:0000256" key="1">
    <source>
        <dbReference type="SAM" id="SignalP"/>
    </source>
</evidence>
<dbReference type="EMBL" id="PVUF01000014">
    <property type="protein sequence ID" value="PRZ45592.1"/>
    <property type="molecule type" value="Genomic_DNA"/>
</dbReference>
<feature type="signal peptide" evidence="1">
    <location>
        <begin position="1"/>
        <end position="21"/>
    </location>
</feature>